<name>A0A3P3EKP1_9BURK</name>
<evidence type="ECO:0000256" key="1">
    <source>
        <dbReference type="ARBA" id="ARBA00004496"/>
    </source>
</evidence>
<dbReference type="EMBL" id="RQXU01000011">
    <property type="protein sequence ID" value="RRH86791.1"/>
    <property type="molecule type" value="Genomic_DNA"/>
</dbReference>
<comment type="subcellular location">
    <subcellularLocation>
        <location evidence="1">Cytoplasm</location>
    </subcellularLocation>
</comment>
<sequence>MHSNITDFQRRFPLIRWSAEGEDWTIRDTDQDAARIPLVLLPGAGGTGDVFYRTIEALRGTHRVISVSYPALDDASAMASGLLTLLAAAGIRSFDLFGSSLGGYVAQLCALREPHRVRRCMFANTFHDAGWLQKKISREKLAATSASEHLEITLGQLRSAGEETAQKADFKYTMLALVGSLQTAEMAKSALMAVLGATPISKVNLSESRIALLDARDDGVVDDPTREAMRERYLGSRQFRLSTGGHYPALLNPTEFAAALMMHFKGD</sequence>
<dbReference type="InterPro" id="IPR026151">
    <property type="entry name" value="Maspardin"/>
</dbReference>
<dbReference type="Gene3D" id="3.40.50.1820">
    <property type="entry name" value="alpha/beta hydrolase"/>
    <property type="match status" value="1"/>
</dbReference>
<keyword evidence="5" id="KW-0378">Hydrolase</keyword>
<dbReference type="PANTHER" id="PTHR15913">
    <property type="entry name" value="ACID CLUSTER PROTEIN 33"/>
    <property type="match status" value="1"/>
</dbReference>
<dbReference type="GO" id="GO:0016787">
    <property type="term" value="F:hydrolase activity"/>
    <property type="evidence" value="ECO:0007669"/>
    <property type="project" value="UniProtKB-KW"/>
</dbReference>
<dbReference type="Proteomes" id="UP000271590">
    <property type="component" value="Unassembled WGS sequence"/>
</dbReference>
<reference evidence="5 6" key="1">
    <citation type="submission" date="2018-11" db="EMBL/GenBank/DDBJ databases">
        <title>The genome of Variovorax sp T529.</title>
        <authorList>
            <person name="Gao J."/>
        </authorList>
    </citation>
    <scope>NUCLEOTIDE SEQUENCE [LARGE SCALE GENOMIC DNA]</scope>
    <source>
        <strain evidence="5 6">T529</strain>
    </source>
</reference>
<evidence type="ECO:0000313" key="5">
    <source>
        <dbReference type="EMBL" id="RRH86791.1"/>
    </source>
</evidence>
<accession>A0A3P3EKP1</accession>
<evidence type="ECO:0000313" key="6">
    <source>
        <dbReference type="Proteomes" id="UP000271590"/>
    </source>
</evidence>
<dbReference type="InterPro" id="IPR000073">
    <property type="entry name" value="AB_hydrolase_1"/>
</dbReference>
<protein>
    <recommendedName>
        <fullName evidence="2">Maspardin</fullName>
    </recommendedName>
</protein>
<gene>
    <name evidence="5" type="ORF">EH244_19480</name>
</gene>
<dbReference type="Pfam" id="PF00561">
    <property type="entry name" value="Abhydrolase_1"/>
    <property type="match status" value="1"/>
</dbReference>
<dbReference type="InterPro" id="IPR029058">
    <property type="entry name" value="AB_hydrolase_fold"/>
</dbReference>
<evidence type="ECO:0000256" key="3">
    <source>
        <dbReference type="ARBA" id="ARBA00022490"/>
    </source>
</evidence>
<proteinExistence type="predicted"/>
<dbReference type="RefSeq" id="WP_124960008.1">
    <property type="nucleotide sequence ID" value="NZ_RQXU01000011.1"/>
</dbReference>
<dbReference type="GO" id="GO:0005737">
    <property type="term" value="C:cytoplasm"/>
    <property type="evidence" value="ECO:0007669"/>
    <property type="project" value="UniProtKB-SubCell"/>
</dbReference>
<evidence type="ECO:0000259" key="4">
    <source>
        <dbReference type="Pfam" id="PF00561"/>
    </source>
</evidence>
<keyword evidence="3" id="KW-0963">Cytoplasm</keyword>
<feature type="domain" description="AB hydrolase-1" evidence="4">
    <location>
        <begin position="37"/>
        <end position="129"/>
    </location>
</feature>
<evidence type="ECO:0000256" key="2">
    <source>
        <dbReference type="ARBA" id="ARBA00020148"/>
    </source>
</evidence>
<comment type="caution">
    <text evidence="5">The sequence shown here is derived from an EMBL/GenBank/DDBJ whole genome shotgun (WGS) entry which is preliminary data.</text>
</comment>
<dbReference type="SUPFAM" id="SSF53474">
    <property type="entry name" value="alpha/beta-Hydrolases"/>
    <property type="match status" value="1"/>
</dbReference>
<organism evidence="5 6">
    <name type="scientific">Variovorax beijingensis</name>
    <dbReference type="NCBI Taxonomy" id="2496117"/>
    <lineage>
        <taxon>Bacteria</taxon>
        <taxon>Pseudomonadati</taxon>
        <taxon>Pseudomonadota</taxon>
        <taxon>Betaproteobacteria</taxon>
        <taxon>Burkholderiales</taxon>
        <taxon>Comamonadaceae</taxon>
        <taxon>Variovorax</taxon>
    </lineage>
</organism>
<dbReference type="PANTHER" id="PTHR15913:SF0">
    <property type="entry name" value="MASPARDIN"/>
    <property type="match status" value="1"/>
</dbReference>
<dbReference type="AlphaFoldDB" id="A0A3P3EKP1"/>